<evidence type="ECO:0000313" key="1">
    <source>
        <dbReference type="EMBL" id="GME85670.1"/>
    </source>
</evidence>
<dbReference type="Proteomes" id="UP001165064">
    <property type="component" value="Unassembled WGS sequence"/>
</dbReference>
<reference evidence="1" key="1">
    <citation type="submission" date="2023-04" db="EMBL/GenBank/DDBJ databases">
        <title>Ambrosiozyma monospora NBRC 10751.</title>
        <authorList>
            <person name="Ichikawa N."/>
            <person name="Sato H."/>
            <person name="Tonouchi N."/>
        </authorList>
    </citation>
    <scope>NUCLEOTIDE SEQUENCE</scope>
    <source>
        <strain evidence="1">NBRC 10751</strain>
    </source>
</reference>
<organism evidence="1 2">
    <name type="scientific">Ambrosiozyma monospora</name>
    <name type="common">Yeast</name>
    <name type="synonym">Endomycopsis monosporus</name>
    <dbReference type="NCBI Taxonomy" id="43982"/>
    <lineage>
        <taxon>Eukaryota</taxon>
        <taxon>Fungi</taxon>
        <taxon>Dikarya</taxon>
        <taxon>Ascomycota</taxon>
        <taxon>Saccharomycotina</taxon>
        <taxon>Pichiomycetes</taxon>
        <taxon>Pichiales</taxon>
        <taxon>Pichiaceae</taxon>
        <taxon>Ambrosiozyma</taxon>
    </lineage>
</organism>
<keyword evidence="2" id="KW-1185">Reference proteome</keyword>
<comment type="caution">
    <text evidence="1">The sequence shown here is derived from an EMBL/GenBank/DDBJ whole genome shotgun (WGS) entry which is preliminary data.</text>
</comment>
<proteinExistence type="predicted"/>
<dbReference type="EMBL" id="BSXS01006539">
    <property type="protein sequence ID" value="GME85670.1"/>
    <property type="molecule type" value="Genomic_DNA"/>
</dbReference>
<name>A0ACB5TD33_AMBMO</name>
<sequence>MGKITRSRNGCFTCKQRRRKCDEGKPECQNCINSGRRCGGYGVQLVFDVDDSRNVSKRNSTNSKGERKYGFRGRPRMKDSMAAGPMLRINNFTVGPGGPKKVEKKKMNVNNLITKNDSSVVDAPMTASSSSLSSIPNDTASLNPTQSTFNGSEPKSVPESGIPKNTQQASNQQQQQPKHHDITNPFQFEHALYDGLDYLLESSDLNLFSASTTSGIPAQFQLNPQQQQLLDLIEFSNNGGNTDNNDTGKTTDNDNKMSCPLSPLNFLSPKYMVSSPSMMSTKSMSSKIKTEESNDLNAAPSMIVDESPEEMVQASIDLFVGCTSTNSMA</sequence>
<accession>A0ACB5TD33</accession>
<protein>
    <submittedName>
        <fullName evidence="1">Unnamed protein product</fullName>
    </submittedName>
</protein>
<evidence type="ECO:0000313" key="2">
    <source>
        <dbReference type="Proteomes" id="UP001165064"/>
    </source>
</evidence>
<gene>
    <name evidence="1" type="ORF">Amon02_000772100</name>
</gene>